<organism evidence="1 2">
    <name type="scientific">Armillaria borealis</name>
    <dbReference type="NCBI Taxonomy" id="47425"/>
    <lineage>
        <taxon>Eukaryota</taxon>
        <taxon>Fungi</taxon>
        <taxon>Dikarya</taxon>
        <taxon>Basidiomycota</taxon>
        <taxon>Agaricomycotina</taxon>
        <taxon>Agaricomycetes</taxon>
        <taxon>Agaricomycetidae</taxon>
        <taxon>Agaricales</taxon>
        <taxon>Marasmiineae</taxon>
        <taxon>Physalacriaceae</taxon>
        <taxon>Armillaria</taxon>
    </lineage>
</organism>
<protein>
    <submittedName>
        <fullName evidence="1">Uncharacterized protein</fullName>
    </submittedName>
</protein>
<dbReference type="EMBL" id="JAUEPT010000041">
    <property type="protein sequence ID" value="KAK0438758.1"/>
    <property type="molecule type" value="Genomic_DNA"/>
</dbReference>
<dbReference type="AlphaFoldDB" id="A0AA39J9Z0"/>
<reference evidence="1" key="1">
    <citation type="submission" date="2023-06" db="EMBL/GenBank/DDBJ databases">
        <authorList>
            <consortium name="Lawrence Berkeley National Laboratory"/>
            <person name="Ahrendt S."/>
            <person name="Sahu N."/>
            <person name="Indic B."/>
            <person name="Wong-Bajracharya J."/>
            <person name="Merenyi Z."/>
            <person name="Ke H.-M."/>
            <person name="Monk M."/>
            <person name="Kocsube S."/>
            <person name="Drula E."/>
            <person name="Lipzen A."/>
            <person name="Balint B."/>
            <person name="Henrissat B."/>
            <person name="Andreopoulos B."/>
            <person name="Martin F.M."/>
            <person name="Harder C.B."/>
            <person name="Rigling D."/>
            <person name="Ford K.L."/>
            <person name="Foster G.D."/>
            <person name="Pangilinan J."/>
            <person name="Papanicolaou A."/>
            <person name="Barry K."/>
            <person name="LaButti K."/>
            <person name="Viragh M."/>
            <person name="Koriabine M."/>
            <person name="Yan M."/>
            <person name="Riley R."/>
            <person name="Champramary S."/>
            <person name="Plett K.L."/>
            <person name="Tsai I.J."/>
            <person name="Slot J."/>
            <person name="Sipos G."/>
            <person name="Plett J."/>
            <person name="Nagy L.G."/>
            <person name="Grigoriev I.V."/>
        </authorList>
    </citation>
    <scope>NUCLEOTIDE SEQUENCE</scope>
    <source>
        <strain evidence="1">FPL87.14</strain>
    </source>
</reference>
<comment type="caution">
    <text evidence="1">The sequence shown here is derived from an EMBL/GenBank/DDBJ whole genome shotgun (WGS) entry which is preliminary data.</text>
</comment>
<sequence length="120" mass="13221">MYLPSPRSGSLPCLAAHFFLPARCTSSQKWFLSSFWGLKAVFLQDFFQLAPWIALLVKTRGAICGGYPSTTDNHLATSGRANAQIDGQRDSLGQGMERIMGGKISRDLPTDSFELLSYTE</sequence>
<accession>A0AA39J9Z0</accession>
<dbReference type="Proteomes" id="UP001175226">
    <property type="component" value="Unassembled WGS sequence"/>
</dbReference>
<name>A0AA39J9Z0_9AGAR</name>
<proteinExistence type="predicted"/>
<gene>
    <name evidence="1" type="ORF">EV421DRAFT_2021091</name>
</gene>
<evidence type="ECO:0000313" key="1">
    <source>
        <dbReference type="EMBL" id="KAK0438758.1"/>
    </source>
</evidence>
<keyword evidence="2" id="KW-1185">Reference proteome</keyword>
<evidence type="ECO:0000313" key="2">
    <source>
        <dbReference type="Proteomes" id="UP001175226"/>
    </source>
</evidence>